<dbReference type="EMBL" id="JEMY01000008">
    <property type="protein sequence ID" value="EXI90279.1"/>
    <property type="molecule type" value="Genomic_DNA"/>
</dbReference>
<comment type="function">
    <text evidence="8">Toxic component of a toxin-antitoxin (TA) system. An RNase.</text>
</comment>
<evidence type="ECO:0000256" key="5">
    <source>
        <dbReference type="ARBA" id="ARBA00022801"/>
    </source>
</evidence>
<evidence type="ECO:0000256" key="7">
    <source>
        <dbReference type="ARBA" id="ARBA00038093"/>
    </source>
</evidence>
<evidence type="ECO:0000259" key="9">
    <source>
        <dbReference type="Pfam" id="PF01850"/>
    </source>
</evidence>
<dbReference type="HAMAP" id="MF_00265">
    <property type="entry name" value="VapC_Nob1"/>
    <property type="match status" value="1"/>
</dbReference>
<keyword evidence="11" id="KW-1185">Reference proteome</keyword>
<dbReference type="PANTHER" id="PTHR33653">
    <property type="entry name" value="RIBONUCLEASE VAPC2"/>
    <property type="match status" value="1"/>
</dbReference>
<dbReference type="SUPFAM" id="SSF88723">
    <property type="entry name" value="PIN domain-like"/>
    <property type="match status" value="1"/>
</dbReference>
<dbReference type="InterPro" id="IPR029060">
    <property type="entry name" value="PIN-like_dom_sf"/>
</dbReference>
<dbReference type="GO" id="GO:0000287">
    <property type="term" value="F:magnesium ion binding"/>
    <property type="evidence" value="ECO:0007669"/>
    <property type="project" value="UniProtKB-UniRule"/>
</dbReference>
<proteinExistence type="inferred from homology"/>
<evidence type="ECO:0000313" key="11">
    <source>
        <dbReference type="Proteomes" id="UP000022141"/>
    </source>
</evidence>
<keyword evidence="5 8" id="KW-0378">Hydrolase</keyword>
<dbReference type="PANTHER" id="PTHR33653:SF1">
    <property type="entry name" value="RIBONUCLEASE VAPC2"/>
    <property type="match status" value="1"/>
</dbReference>
<evidence type="ECO:0000256" key="6">
    <source>
        <dbReference type="ARBA" id="ARBA00022842"/>
    </source>
</evidence>
<dbReference type="GO" id="GO:0090729">
    <property type="term" value="F:toxin activity"/>
    <property type="evidence" value="ECO:0007669"/>
    <property type="project" value="UniProtKB-KW"/>
</dbReference>
<gene>
    <name evidence="10" type="primary">fitB</name>
    <name evidence="8" type="synonym">vapC</name>
    <name evidence="10" type="ORF">AW11_00982</name>
</gene>
<dbReference type="Gene3D" id="3.40.50.1010">
    <property type="entry name" value="5'-nuclease"/>
    <property type="match status" value="1"/>
</dbReference>
<dbReference type="InterPro" id="IPR022907">
    <property type="entry name" value="VapC_family"/>
</dbReference>
<evidence type="ECO:0000256" key="1">
    <source>
        <dbReference type="ARBA" id="ARBA00001946"/>
    </source>
</evidence>
<feature type="binding site" evidence="8">
    <location>
        <position position="103"/>
    </location>
    <ligand>
        <name>Mg(2+)</name>
        <dbReference type="ChEBI" id="CHEBI:18420"/>
    </ligand>
</feature>
<dbReference type="Pfam" id="PF01850">
    <property type="entry name" value="PIN"/>
    <property type="match status" value="1"/>
</dbReference>
<evidence type="ECO:0000256" key="4">
    <source>
        <dbReference type="ARBA" id="ARBA00022723"/>
    </source>
</evidence>
<protein>
    <recommendedName>
        <fullName evidence="8">Ribonuclease VapC</fullName>
        <shortName evidence="8">RNase VapC</shortName>
        <ecNumber evidence="8">3.1.-.-</ecNumber>
    </recommendedName>
    <alternativeName>
        <fullName evidence="8">Toxin VapC</fullName>
    </alternativeName>
</protein>
<comment type="cofactor">
    <cofactor evidence="1 8">
        <name>Mg(2+)</name>
        <dbReference type="ChEBI" id="CHEBI:18420"/>
    </cofactor>
</comment>
<dbReference type="AlphaFoldDB" id="A0A011RGD3"/>
<dbReference type="InterPro" id="IPR050556">
    <property type="entry name" value="Type_II_TA_system_RNase"/>
</dbReference>
<evidence type="ECO:0000313" key="10">
    <source>
        <dbReference type="EMBL" id="EXI90279.1"/>
    </source>
</evidence>
<dbReference type="InterPro" id="IPR002716">
    <property type="entry name" value="PIN_dom"/>
</dbReference>
<feature type="binding site" evidence="8">
    <location>
        <position position="5"/>
    </location>
    <ligand>
        <name>Mg(2+)</name>
        <dbReference type="ChEBI" id="CHEBI:18420"/>
    </ligand>
</feature>
<keyword evidence="6 8" id="KW-0460">Magnesium</keyword>
<dbReference type="EC" id="3.1.-.-" evidence="8"/>
<dbReference type="GO" id="GO:0016787">
    <property type="term" value="F:hydrolase activity"/>
    <property type="evidence" value="ECO:0007669"/>
    <property type="project" value="UniProtKB-KW"/>
</dbReference>
<reference evidence="10" key="1">
    <citation type="submission" date="2014-02" db="EMBL/GenBank/DDBJ databases">
        <title>Expanding our view of genomic diversity in Candidatus Accumulibacter clades.</title>
        <authorList>
            <person name="Skennerton C.T."/>
            <person name="Barr J.J."/>
            <person name="Slater F.R."/>
            <person name="Bond P.L."/>
            <person name="Tyson G.W."/>
        </authorList>
    </citation>
    <scope>NUCLEOTIDE SEQUENCE [LARGE SCALE GENOMIC DNA]</scope>
</reference>
<sequence length="138" mass="14927">MIVLDTNVVFEAMKPEPHPAVRAWLNDQVAETLYLSSVTLAELLFGIGTLPAGKRKDMLTQTLDGLMGLFRDRVLPFDIDAARRYGELAVKAKAGGRGFPTPDGYIAAIAASRGFIVASRDTSLYKAASVTVTNPWEA</sequence>
<keyword evidence="4 8" id="KW-0479">Metal-binding</keyword>
<dbReference type="STRING" id="1454004.AW11_00982"/>
<comment type="caution">
    <text evidence="10">The sequence shown here is derived from an EMBL/GenBank/DDBJ whole genome shotgun (WGS) entry which is preliminary data.</text>
</comment>
<evidence type="ECO:0000256" key="8">
    <source>
        <dbReference type="HAMAP-Rule" id="MF_00265"/>
    </source>
</evidence>
<dbReference type="GO" id="GO:0004540">
    <property type="term" value="F:RNA nuclease activity"/>
    <property type="evidence" value="ECO:0007669"/>
    <property type="project" value="InterPro"/>
</dbReference>
<dbReference type="eggNOG" id="COG1487">
    <property type="taxonomic scope" value="Bacteria"/>
</dbReference>
<dbReference type="PATRIC" id="fig|1454004.3.peg.1033"/>
<accession>A0A011RGD3</accession>
<evidence type="ECO:0000256" key="2">
    <source>
        <dbReference type="ARBA" id="ARBA00022649"/>
    </source>
</evidence>
<feature type="domain" description="PIN" evidence="9">
    <location>
        <begin position="2"/>
        <end position="128"/>
    </location>
</feature>
<dbReference type="CDD" id="cd18731">
    <property type="entry name" value="PIN_NgFitB-like"/>
    <property type="match status" value="1"/>
</dbReference>
<comment type="similarity">
    <text evidence="7 8">Belongs to the PINc/VapC protein family.</text>
</comment>
<name>A0A011RGD3_ACCRE</name>
<organism evidence="10 11">
    <name type="scientific">Accumulibacter regalis</name>
    <dbReference type="NCBI Taxonomy" id="522306"/>
    <lineage>
        <taxon>Bacteria</taxon>
        <taxon>Pseudomonadati</taxon>
        <taxon>Pseudomonadota</taxon>
        <taxon>Betaproteobacteria</taxon>
        <taxon>Candidatus Accumulibacter</taxon>
    </lineage>
</organism>
<keyword evidence="3 8" id="KW-0540">Nuclease</keyword>
<evidence type="ECO:0000256" key="3">
    <source>
        <dbReference type="ARBA" id="ARBA00022722"/>
    </source>
</evidence>
<keyword evidence="8" id="KW-0800">Toxin</keyword>
<dbReference type="Proteomes" id="UP000022141">
    <property type="component" value="Unassembled WGS sequence"/>
</dbReference>
<keyword evidence="2 8" id="KW-1277">Toxin-antitoxin system</keyword>